<sequence>MEKNVFEICAKVTRKVGAFVDNIYSMYRLMKIELFQSLYSKDFKIEPFQEKLTSFSSSFEKLELAINLGVEMLNLWQATSLMVDASELCAELHTLLAPFREAGYYQLNLLRLAQRFILPHKAEQAFALQAHIHLFGLEFPKLEHSLTAINHLRSSTVCLSQTLKSVTKSRTMVANVEDEGDASDDCFFKSITKRIQKAHDEESEGNAAAFLVNQDEPDLKIKNWNFFPSSNSAYPSPENVVNILTKGHNSKIDLRCRTRQIFFGTKIPWIETDALFVKDELILKRHCLCLVQEKIQAANVDGELVHSLSELTIKSSLQLTSRPPHAPLKKTLSQYEGTFDSTKPKVPATPSQKNKNYLQIYCDSAANGSKAPSKRATRSRAKQANTPLGAEDPIEIGASDLPHNVRLAMYREREKQADLHRVQMRSLKNYSNLLPEAYDARDLLPKVLSLYNRLSIIPNATLLRPVCHWLALHSLHDECHERAASFLSHSIGVTCSNLYLSLLSNLIQKYPNKLDSYDQTLVQTCLPQMLLLSAPFEVAKVFSHREEDFRIDSSYLASCSSLRFMQLTLVDELDACYRPDGNLSLGLPRPQGLGSRENGLLLVTLWRLDTQTNPPRLVTETRHLENFLKLDGLQLIGEFQDLLAQNNSLMSETDRKKYWYGRYRADLKMQVSSSFLSCSFK</sequence>
<name>A0ABD2QD91_9PLAT</name>
<feature type="region of interest" description="Disordered" evidence="1">
    <location>
        <begin position="367"/>
        <end position="391"/>
    </location>
</feature>
<reference evidence="2 3" key="1">
    <citation type="submission" date="2024-11" db="EMBL/GenBank/DDBJ databases">
        <title>Adaptive evolution of stress response genes in parasites aligns with host niche diversity.</title>
        <authorList>
            <person name="Hahn C."/>
            <person name="Resl P."/>
        </authorList>
    </citation>
    <scope>NUCLEOTIDE SEQUENCE [LARGE SCALE GENOMIC DNA]</scope>
    <source>
        <strain evidence="2">EGGRZ-B1_66</strain>
        <tissue evidence="2">Body</tissue>
    </source>
</reference>
<gene>
    <name evidence="2" type="primary">ESPL1_1</name>
    <name evidence="2" type="ORF">Ciccas_003841</name>
</gene>
<dbReference type="Proteomes" id="UP001626550">
    <property type="component" value="Unassembled WGS sequence"/>
</dbReference>
<dbReference type="EMBL" id="JBJKFK010000374">
    <property type="protein sequence ID" value="KAL3317504.1"/>
    <property type="molecule type" value="Genomic_DNA"/>
</dbReference>
<evidence type="ECO:0000256" key="1">
    <source>
        <dbReference type="SAM" id="MobiDB-lite"/>
    </source>
</evidence>
<comment type="caution">
    <text evidence="2">The sequence shown here is derived from an EMBL/GenBank/DDBJ whole genome shotgun (WGS) entry which is preliminary data.</text>
</comment>
<proteinExistence type="predicted"/>
<evidence type="ECO:0000313" key="2">
    <source>
        <dbReference type="EMBL" id="KAL3317504.1"/>
    </source>
</evidence>
<organism evidence="2 3">
    <name type="scientific">Cichlidogyrus casuarinus</name>
    <dbReference type="NCBI Taxonomy" id="1844966"/>
    <lineage>
        <taxon>Eukaryota</taxon>
        <taxon>Metazoa</taxon>
        <taxon>Spiralia</taxon>
        <taxon>Lophotrochozoa</taxon>
        <taxon>Platyhelminthes</taxon>
        <taxon>Monogenea</taxon>
        <taxon>Monopisthocotylea</taxon>
        <taxon>Dactylogyridea</taxon>
        <taxon>Ancyrocephalidae</taxon>
        <taxon>Cichlidogyrus</taxon>
    </lineage>
</organism>
<keyword evidence="3" id="KW-1185">Reference proteome</keyword>
<feature type="compositionally biased region" description="Basic residues" evidence="1">
    <location>
        <begin position="372"/>
        <end position="381"/>
    </location>
</feature>
<evidence type="ECO:0000313" key="3">
    <source>
        <dbReference type="Proteomes" id="UP001626550"/>
    </source>
</evidence>
<dbReference type="AlphaFoldDB" id="A0ABD2QD91"/>
<protein>
    <submittedName>
        <fullName evidence="2">Separin</fullName>
    </submittedName>
</protein>
<accession>A0ABD2QD91</accession>